<protein>
    <submittedName>
        <fullName evidence="2">DUF1294 domain-containing protein</fullName>
    </submittedName>
</protein>
<organism evidence="2 3">
    <name type="scientific">Chungangia koreensis</name>
    <dbReference type="NCBI Taxonomy" id="752657"/>
    <lineage>
        <taxon>Bacteria</taxon>
        <taxon>Bacillati</taxon>
        <taxon>Bacillota</taxon>
        <taxon>Bacilli</taxon>
        <taxon>Lactobacillales</taxon>
        <taxon>Chungangia</taxon>
    </lineage>
</organism>
<proteinExistence type="predicted"/>
<comment type="caution">
    <text evidence="2">The sequence shown here is derived from an EMBL/GenBank/DDBJ whole genome shotgun (WGS) entry which is preliminary data.</text>
</comment>
<evidence type="ECO:0000256" key="1">
    <source>
        <dbReference type="SAM" id="Phobius"/>
    </source>
</evidence>
<feature type="transmembrane region" description="Helical" evidence="1">
    <location>
        <begin position="40"/>
        <end position="58"/>
    </location>
</feature>
<keyword evidence="1" id="KW-1133">Transmembrane helix</keyword>
<gene>
    <name evidence="2" type="ORF">ACFOZY_05165</name>
</gene>
<dbReference type="RefSeq" id="WP_378152990.1">
    <property type="nucleotide sequence ID" value="NZ_JBHSEC010000005.1"/>
</dbReference>
<accession>A0ABV8X243</accession>
<sequence>MELVLLVWIGIATIWTFTMMGYDKSQARKKGQRVPEKTLWTAALLGGGIGAYLGMMYFRHKTKHVQFRIGFFVLALLTVAVVLWLMDFSLPGTKEF</sequence>
<keyword evidence="1" id="KW-0812">Transmembrane</keyword>
<name>A0ABV8X243_9LACT</name>
<evidence type="ECO:0000313" key="3">
    <source>
        <dbReference type="Proteomes" id="UP001595817"/>
    </source>
</evidence>
<evidence type="ECO:0000313" key="2">
    <source>
        <dbReference type="EMBL" id="MFC4409826.1"/>
    </source>
</evidence>
<dbReference type="InterPro" id="IPR010718">
    <property type="entry name" value="DUF1294"/>
</dbReference>
<reference evidence="3" key="1">
    <citation type="journal article" date="2019" name="Int. J. Syst. Evol. Microbiol.">
        <title>The Global Catalogue of Microorganisms (GCM) 10K type strain sequencing project: providing services to taxonomists for standard genome sequencing and annotation.</title>
        <authorList>
            <consortium name="The Broad Institute Genomics Platform"/>
            <consortium name="The Broad Institute Genome Sequencing Center for Infectious Disease"/>
            <person name="Wu L."/>
            <person name="Ma J."/>
        </authorList>
    </citation>
    <scope>NUCLEOTIDE SEQUENCE [LARGE SCALE GENOMIC DNA]</scope>
    <source>
        <strain evidence="3">CCUG 59778</strain>
    </source>
</reference>
<dbReference type="PIRSF" id="PIRSF002599">
    <property type="entry name" value="Cold_shock_A"/>
    <property type="match status" value="1"/>
</dbReference>
<keyword evidence="3" id="KW-1185">Reference proteome</keyword>
<feature type="transmembrane region" description="Helical" evidence="1">
    <location>
        <begin position="65"/>
        <end position="86"/>
    </location>
</feature>
<dbReference type="InterPro" id="IPR012156">
    <property type="entry name" value="Cold_shock_CspA"/>
</dbReference>
<dbReference type="EMBL" id="JBHSEC010000005">
    <property type="protein sequence ID" value="MFC4409826.1"/>
    <property type="molecule type" value="Genomic_DNA"/>
</dbReference>
<dbReference type="Proteomes" id="UP001595817">
    <property type="component" value="Unassembled WGS sequence"/>
</dbReference>
<keyword evidence="1" id="KW-0472">Membrane</keyword>
<dbReference type="Pfam" id="PF06961">
    <property type="entry name" value="DUF1294"/>
    <property type="match status" value="1"/>
</dbReference>